<dbReference type="InterPro" id="IPR050090">
    <property type="entry name" value="Tyrosine_recombinase_XerCD"/>
</dbReference>
<evidence type="ECO:0000259" key="4">
    <source>
        <dbReference type="PROSITE" id="PS51898"/>
    </source>
</evidence>
<gene>
    <name evidence="5" type="ORF">ACFY35_22425</name>
</gene>
<dbReference type="Proteomes" id="UP001602245">
    <property type="component" value="Unassembled WGS sequence"/>
</dbReference>
<dbReference type="SUPFAM" id="SSF56349">
    <property type="entry name" value="DNA breaking-rejoining enzymes"/>
    <property type="match status" value="1"/>
</dbReference>
<evidence type="ECO:0000313" key="6">
    <source>
        <dbReference type="Proteomes" id="UP001602245"/>
    </source>
</evidence>
<dbReference type="InterPro" id="IPR011010">
    <property type="entry name" value="DNA_brk_join_enz"/>
</dbReference>
<evidence type="ECO:0000313" key="5">
    <source>
        <dbReference type="EMBL" id="MFF5292205.1"/>
    </source>
</evidence>
<sequence length="156" mass="17300">MLGLLGLRIFEACGTNITDLGEQHGHRVLKIRGNGDKTAPVPLPPAVARAIEHAVDGRLQGPILRNTLGRRIARHAATRRLQQLSETAGIRMPRMHPHMLRHTFVTTMLDAGVSLRDVQIAARHADPKTTMRYDRARKNLDRHPNDILAAYMASGT</sequence>
<keyword evidence="2" id="KW-0238">DNA-binding</keyword>
<feature type="domain" description="Tyr recombinase" evidence="4">
    <location>
        <begin position="1"/>
        <end position="146"/>
    </location>
</feature>
<dbReference type="InterPro" id="IPR002104">
    <property type="entry name" value="Integrase_catalytic"/>
</dbReference>
<reference evidence="5 6" key="1">
    <citation type="submission" date="2024-10" db="EMBL/GenBank/DDBJ databases">
        <title>The Natural Products Discovery Center: Release of the First 8490 Sequenced Strains for Exploring Actinobacteria Biosynthetic Diversity.</title>
        <authorList>
            <person name="Kalkreuter E."/>
            <person name="Kautsar S.A."/>
            <person name="Yang D."/>
            <person name="Bader C.D."/>
            <person name="Teijaro C.N."/>
            <person name="Fluegel L."/>
            <person name="Davis C.M."/>
            <person name="Simpson J.R."/>
            <person name="Lauterbach L."/>
            <person name="Steele A.D."/>
            <person name="Gui C."/>
            <person name="Meng S."/>
            <person name="Li G."/>
            <person name="Viehrig K."/>
            <person name="Ye F."/>
            <person name="Su P."/>
            <person name="Kiefer A.F."/>
            <person name="Nichols A."/>
            <person name="Cepeda A.J."/>
            <person name="Yan W."/>
            <person name="Fan B."/>
            <person name="Jiang Y."/>
            <person name="Adhikari A."/>
            <person name="Zheng C.-J."/>
            <person name="Schuster L."/>
            <person name="Cowan T.M."/>
            <person name="Smanski M.J."/>
            <person name="Chevrette M.G."/>
            <person name="De Carvalho L.P.S."/>
            <person name="Shen B."/>
        </authorList>
    </citation>
    <scope>NUCLEOTIDE SEQUENCE [LARGE SCALE GENOMIC DNA]</scope>
    <source>
        <strain evidence="5 6">NPDC000087</strain>
    </source>
</reference>
<dbReference type="EMBL" id="JBIAZU010000004">
    <property type="protein sequence ID" value="MFF5292205.1"/>
    <property type="molecule type" value="Genomic_DNA"/>
</dbReference>
<dbReference type="PANTHER" id="PTHR30349:SF41">
    <property type="entry name" value="INTEGRASE_RECOMBINASE PROTEIN MJ0367-RELATED"/>
    <property type="match status" value="1"/>
</dbReference>
<comment type="similarity">
    <text evidence="1">Belongs to the 'phage' integrase family.</text>
</comment>
<evidence type="ECO:0000256" key="2">
    <source>
        <dbReference type="ARBA" id="ARBA00023125"/>
    </source>
</evidence>
<name>A0ABW6WFY5_9ACTN</name>
<evidence type="ECO:0000256" key="3">
    <source>
        <dbReference type="ARBA" id="ARBA00023172"/>
    </source>
</evidence>
<dbReference type="Gene3D" id="1.10.443.10">
    <property type="entry name" value="Intergrase catalytic core"/>
    <property type="match status" value="1"/>
</dbReference>
<accession>A0ABW6WFY5</accession>
<protein>
    <submittedName>
        <fullName evidence="5">Tyrosine-type recombinase/integrase</fullName>
    </submittedName>
</protein>
<keyword evidence="3" id="KW-0233">DNA recombination</keyword>
<dbReference type="InterPro" id="IPR013762">
    <property type="entry name" value="Integrase-like_cat_sf"/>
</dbReference>
<organism evidence="5 6">
    <name type="scientific">Paractinoplanes globisporus</name>
    <dbReference type="NCBI Taxonomy" id="113565"/>
    <lineage>
        <taxon>Bacteria</taxon>
        <taxon>Bacillati</taxon>
        <taxon>Actinomycetota</taxon>
        <taxon>Actinomycetes</taxon>
        <taxon>Micromonosporales</taxon>
        <taxon>Micromonosporaceae</taxon>
        <taxon>Paractinoplanes</taxon>
    </lineage>
</organism>
<dbReference type="RefSeq" id="WP_211216459.1">
    <property type="nucleotide sequence ID" value="NZ_JBIAZU010000004.1"/>
</dbReference>
<dbReference type="PANTHER" id="PTHR30349">
    <property type="entry name" value="PHAGE INTEGRASE-RELATED"/>
    <property type="match status" value="1"/>
</dbReference>
<proteinExistence type="inferred from homology"/>
<dbReference type="PROSITE" id="PS51898">
    <property type="entry name" value="TYR_RECOMBINASE"/>
    <property type="match status" value="1"/>
</dbReference>
<comment type="caution">
    <text evidence="5">The sequence shown here is derived from an EMBL/GenBank/DDBJ whole genome shotgun (WGS) entry which is preliminary data.</text>
</comment>
<dbReference type="Pfam" id="PF00589">
    <property type="entry name" value="Phage_integrase"/>
    <property type="match status" value="1"/>
</dbReference>
<keyword evidence="6" id="KW-1185">Reference proteome</keyword>
<evidence type="ECO:0000256" key="1">
    <source>
        <dbReference type="ARBA" id="ARBA00008857"/>
    </source>
</evidence>